<keyword evidence="1" id="KW-0597">Phosphoprotein</keyword>
<dbReference type="InterPro" id="IPR050595">
    <property type="entry name" value="Bact_response_regulator"/>
</dbReference>
<reference evidence="5" key="1">
    <citation type="journal article" date="2019" name="Int. J. Syst. Evol. Microbiol.">
        <title>The Global Catalogue of Microorganisms (GCM) 10K type strain sequencing project: providing services to taxonomists for standard genome sequencing and annotation.</title>
        <authorList>
            <consortium name="The Broad Institute Genomics Platform"/>
            <consortium name="The Broad Institute Genome Sequencing Center for Infectious Disease"/>
            <person name="Wu L."/>
            <person name="Ma J."/>
        </authorList>
    </citation>
    <scope>NUCLEOTIDE SEQUENCE [LARGE SCALE GENOMIC DNA]</scope>
    <source>
        <strain evidence="5">CCUG 55074</strain>
    </source>
</reference>
<accession>A0ABW3T488</accession>
<evidence type="ECO:0000313" key="5">
    <source>
        <dbReference type="Proteomes" id="UP001597216"/>
    </source>
</evidence>
<dbReference type="Proteomes" id="UP001597216">
    <property type="component" value="Unassembled WGS sequence"/>
</dbReference>
<comment type="caution">
    <text evidence="2">Lacks conserved residue(s) required for the propagation of feature annotation.</text>
</comment>
<dbReference type="SUPFAM" id="SSF52172">
    <property type="entry name" value="CheY-like"/>
    <property type="match status" value="1"/>
</dbReference>
<dbReference type="RefSeq" id="WP_377353674.1">
    <property type="nucleotide sequence ID" value="NZ_JBHTLQ010000023.1"/>
</dbReference>
<dbReference type="Gene3D" id="3.40.50.2300">
    <property type="match status" value="1"/>
</dbReference>
<dbReference type="PROSITE" id="PS50110">
    <property type="entry name" value="RESPONSE_REGULATORY"/>
    <property type="match status" value="1"/>
</dbReference>
<protein>
    <submittedName>
        <fullName evidence="4">Two-component system response regulator</fullName>
    </submittedName>
</protein>
<dbReference type="PANTHER" id="PTHR44591">
    <property type="entry name" value="STRESS RESPONSE REGULATOR PROTEIN 1"/>
    <property type="match status" value="1"/>
</dbReference>
<evidence type="ECO:0000256" key="2">
    <source>
        <dbReference type="PROSITE-ProRule" id="PRU00169"/>
    </source>
</evidence>
<gene>
    <name evidence="4" type="ORF">ACFQ27_11425</name>
</gene>
<dbReference type="SMART" id="SM00448">
    <property type="entry name" value="REC"/>
    <property type="match status" value="1"/>
</dbReference>
<evidence type="ECO:0000259" key="3">
    <source>
        <dbReference type="PROSITE" id="PS50110"/>
    </source>
</evidence>
<name>A0ABW3T488_9CAUL</name>
<dbReference type="InterPro" id="IPR001789">
    <property type="entry name" value="Sig_transdc_resp-reg_receiver"/>
</dbReference>
<dbReference type="Pfam" id="PF00072">
    <property type="entry name" value="Response_reg"/>
    <property type="match status" value="1"/>
</dbReference>
<evidence type="ECO:0000256" key="1">
    <source>
        <dbReference type="ARBA" id="ARBA00022553"/>
    </source>
</evidence>
<feature type="domain" description="Response regulatory" evidence="3">
    <location>
        <begin position="18"/>
        <end position="136"/>
    </location>
</feature>
<proteinExistence type="predicted"/>
<organism evidence="4 5">
    <name type="scientific">Phenylobacterium conjunctum</name>
    <dbReference type="NCBI Taxonomy" id="1298959"/>
    <lineage>
        <taxon>Bacteria</taxon>
        <taxon>Pseudomonadati</taxon>
        <taxon>Pseudomonadota</taxon>
        <taxon>Alphaproteobacteria</taxon>
        <taxon>Caulobacterales</taxon>
        <taxon>Caulobacteraceae</taxon>
        <taxon>Phenylobacterium</taxon>
    </lineage>
</organism>
<keyword evidence="5" id="KW-1185">Reference proteome</keyword>
<dbReference type="EMBL" id="JBHTLQ010000023">
    <property type="protein sequence ID" value="MFD1191191.1"/>
    <property type="molecule type" value="Genomic_DNA"/>
</dbReference>
<comment type="caution">
    <text evidence="4">The sequence shown here is derived from an EMBL/GenBank/DDBJ whole genome shotgun (WGS) entry which is preliminary data.</text>
</comment>
<evidence type="ECO:0000313" key="4">
    <source>
        <dbReference type="EMBL" id="MFD1191191.1"/>
    </source>
</evidence>
<dbReference type="PANTHER" id="PTHR44591:SF3">
    <property type="entry name" value="RESPONSE REGULATORY DOMAIN-CONTAINING PROTEIN"/>
    <property type="match status" value="1"/>
</dbReference>
<sequence>MFTDEAKLIAKMAPRLRKALIVDPTPASARLLGDLLRNISQGQVFTAQTNKRGLEIASQIDPQIMFVELSGAGVDGVDFARKVRRGDMMCRQAPIIVVTSTATAQSILAARDAGVHEFLRKPYTNKELVRRLEAVILRPRDWIEAVQYIGPDRRRFNSEDYTGPLKRKSDVRESSDSQRVLQAIRIIKSALPALSSDSAQALRALRAQAADLQKVGVGMSDVALVTEAAELQRILRDAAETGVLDPPAIAKASLPLLARLPKDDGAARGRDQVVML</sequence>
<dbReference type="InterPro" id="IPR011006">
    <property type="entry name" value="CheY-like_superfamily"/>
</dbReference>